<evidence type="ECO:0000313" key="4">
    <source>
        <dbReference type="EMBL" id="KAL0013113.1"/>
    </source>
</evidence>
<sequence length="117" mass="13444">MIHITMTLNETYLPGSVAGVFSVLQQASCPENNVFHFIASRLYSHNNNLHHIITSTFPYLSFHLYLFDSNLVKRQDLLLHSTCSRSTSQLCRDLPSGSGSLHRSPNHLLRFRSHRHR</sequence>
<dbReference type="GO" id="GO:0005794">
    <property type="term" value="C:Golgi apparatus"/>
    <property type="evidence" value="ECO:0007669"/>
    <property type="project" value="TreeGrafter"/>
</dbReference>
<keyword evidence="3" id="KW-0808">Transferase</keyword>
<reference evidence="4 5" key="1">
    <citation type="submission" date="2024-01" db="EMBL/GenBank/DDBJ databases">
        <title>A telomere-to-telomere, gap-free genome of sweet tea (Lithocarpus litseifolius).</title>
        <authorList>
            <person name="Zhou J."/>
        </authorList>
    </citation>
    <scope>NUCLEOTIDE SEQUENCE [LARGE SCALE GENOMIC DNA]</scope>
    <source>
        <strain evidence="4">Zhou-2022a</strain>
        <tissue evidence="4">Leaf</tissue>
    </source>
</reference>
<accession>A0AAW2DR96</accession>
<keyword evidence="2" id="KW-0328">Glycosyltransferase</keyword>
<dbReference type="PANTHER" id="PTHR13778">
    <property type="entry name" value="GLYCOSYLTRANSFERASE 8 DOMAIN-CONTAINING PROTEIN"/>
    <property type="match status" value="1"/>
</dbReference>
<comment type="pathway">
    <text evidence="1">Glycan metabolism; pectin biosynthesis.</text>
</comment>
<gene>
    <name evidence="4" type="ORF">SO802_000182</name>
</gene>
<dbReference type="EMBL" id="JAZDWU010000001">
    <property type="protein sequence ID" value="KAL0013113.1"/>
    <property type="molecule type" value="Genomic_DNA"/>
</dbReference>
<evidence type="ECO:0000313" key="5">
    <source>
        <dbReference type="Proteomes" id="UP001459277"/>
    </source>
</evidence>
<protein>
    <submittedName>
        <fullName evidence="4">Uncharacterized protein</fullName>
    </submittedName>
</protein>
<dbReference type="AlphaFoldDB" id="A0AAW2DR96"/>
<evidence type="ECO:0000256" key="3">
    <source>
        <dbReference type="ARBA" id="ARBA00022679"/>
    </source>
</evidence>
<evidence type="ECO:0000256" key="1">
    <source>
        <dbReference type="ARBA" id="ARBA00004877"/>
    </source>
</evidence>
<evidence type="ECO:0000256" key="2">
    <source>
        <dbReference type="ARBA" id="ARBA00022676"/>
    </source>
</evidence>
<dbReference type="InterPro" id="IPR050748">
    <property type="entry name" value="Glycosyltrans_8_dom-fam"/>
</dbReference>
<dbReference type="Proteomes" id="UP001459277">
    <property type="component" value="Unassembled WGS sequence"/>
</dbReference>
<dbReference type="PANTHER" id="PTHR13778:SF13">
    <property type="entry name" value="GALACTURONOSYLTRANSFERASE-LIKE 3-RELATED"/>
    <property type="match status" value="1"/>
</dbReference>
<comment type="caution">
    <text evidence="4">The sequence shown here is derived from an EMBL/GenBank/DDBJ whole genome shotgun (WGS) entry which is preliminary data.</text>
</comment>
<organism evidence="4 5">
    <name type="scientific">Lithocarpus litseifolius</name>
    <dbReference type="NCBI Taxonomy" id="425828"/>
    <lineage>
        <taxon>Eukaryota</taxon>
        <taxon>Viridiplantae</taxon>
        <taxon>Streptophyta</taxon>
        <taxon>Embryophyta</taxon>
        <taxon>Tracheophyta</taxon>
        <taxon>Spermatophyta</taxon>
        <taxon>Magnoliopsida</taxon>
        <taxon>eudicotyledons</taxon>
        <taxon>Gunneridae</taxon>
        <taxon>Pentapetalae</taxon>
        <taxon>rosids</taxon>
        <taxon>fabids</taxon>
        <taxon>Fagales</taxon>
        <taxon>Fagaceae</taxon>
        <taxon>Lithocarpus</taxon>
    </lineage>
</organism>
<proteinExistence type="predicted"/>
<keyword evidence="5" id="KW-1185">Reference proteome</keyword>
<name>A0AAW2DR96_9ROSI</name>
<dbReference type="GO" id="GO:0016757">
    <property type="term" value="F:glycosyltransferase activity"/>
    <property type="evidence" value="ECO:0007669"/>
    <property type="project" value="UniProtKB-KW"/>
</dbReference>